<feature type="binding site" evidence="9">
    <location>
        <position position="54"/>
    </location>
    <ligand>
        <name>ATP</name>
        <dbReference type="ChEBI" id="CHEBI:30616"/>
    </ligand>
</feature>
<proteinExistence type="inferred from homology"/>
<dbReference type="PROSITE" id="PS50011">
    <property type="entry name" value="PROTEIN_KINASE_DOM"/>
    <property type="match status" value="1"/>
</dbReference>
<evidence type="ECO:0000256" key="10">
    <source>
        <dbReference type="RuleBase" id="RU000304"/>
    </source>
</evidence>
<dbReference type="PROSITE" id="PS00108">
    <property type="entry name" value="PROTEIN_KINASE_ST"/>
    <property type="match status" value="1"/>
</dbReference>
<dbReference type="InterPro" id="IPR008271">
    <property type="entry name" value="Ser/Thr_kinase_AS"/>
</dbReference>
<dbReference type="PROSITE" id="PS00107">
    <property type="entry name" value="PROTEIN_KINASE_ATP"/>
    <property type="match status" value="1"/>
</dbReference>
<dbReference type="EC" id="2.7.11.1" evidence="1"/>
<accession>A7RPA2</accession>
<comment type="catalytic activity">
    <reaction evidence="7">
        <text>L-threonyl-[protein] + ATP = O-phospho-L-threonyl-[protein] + ADP + H(+)</text>
        <dbReference type="Rhea" id="RHEA:46608"/>
        <dbReference type="Rhea" id="RHEA-COMP:11060"/>
        <dbReference type="Rhea" id="RHEA-COMP:11605"/>
        <dbReference type="ChEBI" id="CHEBI:15378"/>
        <dbReference type="ChEBI" id="CHEBI:30013"/>
        <dbReference type="ChEBI" id="CHEBI:30616"/>
        <dbReference type="ChEBI" id="CHEBI:61977"/>
        <dbReference type="ChEBI" id="CHEBI:456216"/>
        <dbReference type="EC" id="2.7.11.1"/>
    </reaction>
</comment>
<dbReference type="Gene3D" id="1.10.510.10">
    <property type="entry name" value="Transferase(Phosphotransferase) domain 1"/>
    <property type="match status" value="1"/>
</dbReference>
<dbReference type="SUPFAM" id="SSF56112">
    <property type="entry name" value="Protein kinase-like (PK-like)"/>
    <property type="match status" value="1"/>
</dbReference>
<evidence type="ECO:0000256" key="6">
    <source>
        <dbReference type="ARBA" id="ARBA00022840"/>
    </source>
</evidence>
<sequence>LPPSVVHVSREELKRFLKCKRVGNYLLGKTIGEGSFAKVKQGFHVLTGEKVAVKIIDKKQALEDRYVSKNMRREARILQMVRHPHIISLLEVVETENRYYLVFELAGGGDLMDYICYRKRLGETEVRKFIRQIISAVQYLHQGGIIHRDLKVENLLLDEEYNIRIIDFGLSNTVSVAKPGDLSPIKDYCKTQCGSPAYAAPEILGHQLYGTKVDVWSIGVNMYAMLTGKLPYTAEPFNIVTLYNKMVRGEMNAVPDRLSPSCRDLLMRFLTFDPDERISLDEAINHVWLKKGYEDDELTPVVFPNHLRLIYLNMDILNHMVEKMNFTEKDIIDGVTNNK</sequence>
<dbReference type="InterPro" id="IPR000719">
    <property type="entry name" value="Prot_kinase_dom"/>
</dbReference>
<dbReference type="OrthoDB" id="5954682at2759"/>
<dbReference type="PIRSF" id="PIRSF000654">
    <property type="entry name" value="Integrin-linked_kinase"/>
    <property type="match status" value="1"/>
</dbReference>
<feature type="domain" description="Protein kinase" evidence="11">
    <location>
        <begin position="25"/>
        <end position="289"/>
    </location>
</feature>
<reference evidence="12 13" key="1">
    <citation type="journal article" date="2007" name="Science">
        <title>Sea anemone genome reveals ancestral eumetazoan gene repertoire and genomic organization.</title>
        <authorList>
            <person name="Putnam N.H."/>
            <person name="Srivastava M."/>
            <person name="Hellsten U."/>
            <person name="Dirks B."/>
            <person name="Chapman J."/>
            <person name="Salamov A."/>
            <person name="Terry A."/>
            <person name="Shapiro H."/>
            <person name="Lindquist E."/>
            <person name="Kapitonov V.V."/>
            <person name="Jurka J."/>
            <person name="Genikhovich G."/>
            <person name="Grigoriev I.V."/>
            <person name="Lucas S.M."/>
            <person name="Steele R.E."/>
            <person name="Finnerty J.R."/>
            <person name="Technau U."/>
            <person name="Martindale M.Q."/>
            <person name="Rokhsar D.S."/>
        </authorList>
    </citation>
    <scope>NUCLEOTIDE SEQUENCE [LARGE SCALE GENOMIC DNA]</scope>
    <source>
        <strain evidence="13">CH2 X CH6</strain>
    </source>
</reference>
<dbReference type="AlphaFoldDB" id="A7RPA2"/>
<dbReference type="HOGENOM" id="CLU_000288_63_0_1"/>
<gene>
    <name evidence="12" type="ORF">NEMVEDRAFT_v1g88759</name>
</gene>
<dbReference type="FunFam" id="3.30.200.20:FF:000003">
    <property type="entry name" value="Non-specific serine/threonine protein kinase"/>
    <property type="match status" value="1"/>
</dbReference>
<evidence type="ECO:0000256" key="3">
    <source>
        <dbReference type="ARBA" id="ARBA00022679"/>
    </source>
</evidence>
<comment type="catalytic activity">
    <reaction evidence="8">
        <text>L-seryl-[protein] + ATP = O-phospho-L-seryl-[protein] + ADP + H(+)</text>
        <dbReference type="Rhea" id="RHEA:17989"/>
        <dbReference type="Rhea" id="RHEA-COMP:9863"/>
        <dbReference type="Rhea" id="RHEA-COMP:11604"/>
        <dbReference type="ChEBI" id="CHEBI:15378"/>
        <dbReference type="ChEBI" id="CHEBI:29999"/>
        <dbReference type="ChEBI" id="CHEBI:30616"/>
        <dbReference type="ChEBI" id="CHEBI:83421"/>
        <dbReference type="ChEBI" id="CHEBI:456216"/>
        <dbReference type="EC" id="2.7.11.1"/>
    </reaction>
</comment>
<name>A7RPA2_NEMVE</name>
<feature type="non-terminal residue" evidence="12">
    <location>
        <position position="1"/>
    </location>
</feature>
<evidence type="ECO:0000259" key="11">
    <source>
        <dbReference type="PROSITE" id="PS50011"/>
    </source>
</evidence>
<evidence type="ECO:0000256" key="4">
    <source>
        <dbReference type="ARBA" id="ARBA00022741"/>
    </source>
</evidence>
<dbReference type="eggNOG" id="KOG0583">
    <property type="taxonomic scope" value="Eukaryota"/>
</dbReference>
<evidence type="ECO:0000256" key="9">
    <source>
        <dbReference type="PROSITE-ProRule" id="PRU10141"/>
    </source>
</evidence>
<dbReference type="PANTHER" id="PTHR24346">
    <property type="entry name" value="MAP/MICROTUBULE AFFINITY-REGULATING KINASE"/>
    <property type="match status" value="1"/>
</dbReference>
<dbReference type="Pfam" id="PF00069">
    <property type="entry name" value="Pkinase"/>
    <property type="match status" value="1"/>
</dbReference>
<dbReference type="GO" id="GO:0004674">
    <property type="term" value="F:protein serine/threonine kinase activity"/>
    <property type="evidence" value="ECO:0000318"/>
    <property type="project" value="GO_Central"/>
</dbReference>
<dbReference type="EMBL" id="DS469525">
    <property type="protein sequence ID" value="EDO46647.1"/>
    <property type="molecule type" value="Genomic_DNA"/>
</dbReference>
<evidence type="ECO:0000256" key="8">
    <source>
        <dbReference type="ARBA" id="ARBA00048679"/>
    </source>
</evidence>
<evidence type="ECO:0000256" key="1">
    <source>
        <dbReference type="ARBA" id="ARBA00012513"/>
    </source>
</evidence>
<organism evidence="12 13">
    <name type="scientific">Nematostella vectensis</name>
    <name type="common">Starlet sea anemone</name>
    <dbReference type="NCBI Taxonomy" id="45351"/>
    <lineage>
        <taxon>Eukaryota</taxon>
        <taxon>Metazoa</taxon>
        <taxon>Cnidaria</taxon>
        <taxon>Anthozoa</taxon>
        <taxon>Hexacorallia</taxon>
        <taxon>Actiniaria</taxon>
        <taxon>Edwardsiidae</taxon>
        <taxon>Nematostella</taxon>
    </lineage>
</organism>
<keyword evidence="3" id="KW-0808">Transferase</keyword>
<dbReference type="PANTHER" id="PTHR24346:SF79">
    <property type="entry name" value="PROTEIN KINASE DOMAIN-CONTAINING PROTEIN"/>
    <property type="match status" value="1"/>
</dbReference>
<dbReference type="FunFam" id="1.10.510.10:FF:000391">
    <property type="entry name" value="Hormonally up-regulated neu tumor-associated kinase"/>
    <property type="match status" value="1"/>
</dbReference>
<dbReference type="STRING" id="45351.A7RPA2"/>
<dbReference type="GO" id="GO:0005737">
    <property type="term" value="C:cytoplasm"/>
    <property type="evidence" value="ECO:0000318"/>
    <property type="project" value="GO_Central"/>
</dbReference>
<keyword evidence="13" id="KW-1185">Reference proteome</keyword>
<dbReference type="OMA" id="FAMICGH"/>
<keyword evidence="4 9" id="KW-0547">Nucleotide-binding</keyword>
<keyword evidence="5" id="KW-0418">Kinase</keyword>
<dbReference type="GO" id="GO:0005524">
    <property type="term" value="F:ATP binding"/>
    <property type="evidence" value="ECO:0007669"/>
    <property type="project" value="UniProtKB-UniRule"/>
</dbReference>
<evidence type="ECO:0000256" key="5">
    <source>
        <dbReference type="ARBA" id="ARBA00022777"/>
    </source>
</evidence>
<evidence type="ECO:0000313" key="12">
    <source>
        <dbReference type="EMBL" id="EDO46647.1"/>
    </source>
</evidence>
<dbReference type="Proteomes" id="UP000001593">
    <property type="component" value="Unassembled WGS sequence"/>
</dbReference>
<evidence type="ECO:0000256" key="7">
    <source>
        <dbReference type="ARBA" id="ARBA00047899"/>
    </source>
</evidence>
<dbReference type="InParanoid" id="A7RPA2"/>
<dbReference type="GO" id="GO:0035556">
    <property type="term" value="P:intracellular signal transduction"/>
    <property type="evidence" value="ECO:0000318"/>
    <property type="project" value="GO_Central"/>
</dbReference>
<dbReference type="InterPro" id="IPR017441">
    <property type="entry name" value="Protein_kinase_ATP_BS"/>
</dbReference>
<dbReference type="InterPro" id="IPR011009">
    <property type="entry name" value="Kinase-like_dom_sf"/>
</dbReference>
<comment type="similarity">
    <text evidence="10">Belongs to the protein kinase superfamily.</text>
</comment>
<dbReference type="SMART" id="SM00220">
    <property type="entry name" value="S_TKc"/>
    <property type="match status" value="1"/>
</dbReference>
<evidence type="ECO:0000313" key="13">
    <source>
        <dbReference type="Proteomes" id="UP000001593"/>
    </source>
</evidence>
<protein>
    <recommendedName>
        <fullName evidence="1">non-specific serine/threonine protein kinase</fullName>
        <ecNumber evidence="1">2.7.11.1</ecNumber>
    </recommendedName>
</protein>
<keyword evidence="2 10" id="KW-0723">Serine/threonine-protein kinase</keyword>
<keyword evidence="6 9" id="KW-0067">ATP-binding</keyword>
<dbReference type="KEGG" id="nve:5518787"/>
<evidence type="ECO:0000256" key="2">
    <source>
        <dbReference type="ARBA" id="ARBA00022527"/>
    </source>
</evidence>
<dbReference type="PhylomeDB" id="A7RPA2"/>